<feature type="domain" description="RelA/SpoT" evidence="1">
    <location>
        <begin position="61"/>
        <end position="207"/>
    </location>
</feature>
<organism evidence="2 3">
    <name type="scientific">Roseiarcus fermentans</name>
    <dbReference type="NCBI Taxonomy" id="1473586"/>
    <lineage>
        <taxon>Bacteria</taxon>
        <taxon>Pseudomonadati</taxon>
        <taxon>Pseudomonadota</taxon>
        <taxon>Alphaproteobacteria</taxon>
        <taxon>Hyphomicrobiales</taxon>
        <taxon>Roseiarcaceae</taxon>
        <taxon>Roseiarcus</taxon>
    </lineage>
</organism>
<dbReference type="SMART" id="SM00954">
    <property type="entry name" value="RelA_SpoT"/>
    <property type="match status" value="1"/>
</dbReference>
<dbReference type="EMBL" id="QNRK01000017">
    <property type="protein sequence ID" value="RBP11220.1"/>
    <property type="molecule type" value="Genomic_DNA"/>
</dbReference>
<proteinExistence type="predicted"/>
<dbReference type="Pfam" id="PF04607">
    <property type="entry name" value="RelA_SpoT"/>
    <property type="match status" value="1"/>
</dbReference>
<dbReference type="SUPFAM" id="SSF81301">
    <property type="entry name" value="Nucleotidyltransferase"/>
    <property type="match status" value="1"/>
</dbReference>
<dbReference type="Gene3D" id="3.30.460.10">
    <property type="entry name" value="Beta Polymerase, domain 2"/>
    <property type="match status" value="1"/>
</dbReference>
<name>A0A366FB78_9HYPH</name>
<dbReference type="InterPro" id="IPR007685">
    <property type="entry name" value="RelA_SpoT"/>
</dbReference>
<dbReference type="AlphaFoldDB" id="A0A366FB78"/>
<dbReference type="PANTHER" id="PTHR41773">
    <property type="entry name" value="GTP PYROPHOSPHATASE-RELATED"/>
    <property type="match status" value="1"/>
</dbReference>
<keyword evidence="3" id="KW-1185">Reference proteome</keyword>
<evidence type="ECO:0000313" key="2">
    <source>
        <dbReference type="EMBL" id="RBP11220.1"/>
    </source>
</evidence>
<dbReference type="Proteomes" id="UP000253529">
    <property type="component" value="Unassembled WGS sequence"/>
</dbReference>
<reference evidence="2 3" key="1">
    <citation type="submission" date="2018-06" db="EMBL/GenBank/DDBJ databases">
        <title>Genomic Encyclopedia of Type Strains, Phase IV (KMG-IV): sequencing the most valuable type-strain genomes for metagenomic binning, comparative biology and taxonomic classification.</title>
        <authorList>
            <person name="Goeker M."/>
        </authorList>
    </citation>
    <scope>NUCLEOTIDE SEQUENCE [LARGE SCALE GENOMIC DNA]</scope>
    <source>
        <strain evidence="2 3">DSM 24875</strain>
    </source>
</reference>
<evidence type="ECO:0000313" key="3">
    <source>
        <dbReference type="Proteomes" id="UP000253529"/>
    </source>
</evidence>
<accession>A0A366FB78</accession>
<sequence length="544" mass="62185">MPDYIVNVPAETNVVKSFLDAERKVILDDFDKIKTIVREALATTKYYKIYGRNDKQDGEPIKHLRKIRLKFNNYFSSKHQTCGSLWSVPDIIGFTIVVSYPSDINDICLVVDRLIDKKEIVSAMPRDVENSLKERRTAEEPDAALELISSKHGRPLQRNGYFACHYNVKLRGINPHRPTCEIQIKTILHDAWGEKTHDLTYKPSGRTSKELIDNFNLLGDTLAKLDQQSDLVRKGIEREAAPRQQKQKELRRATILMQAQSFSNQEQLVAVYKKIMDLDRFEKRTSNLDEIVDDIYNIFELQPKEACYLLAILADRSNREEIYQQTLEAVGAWLGRIKEPIEAIYARNVGALISFCGGDLNTAIEFAEQGTTLIETIDRSRLADVVLTKFARVSNSLYSSLAYYHADRIGSHDGKIGNSESKCLEYLEKADHFRADLGIPDRGILAEDIEISSCLANCDGFQKQRAFQTLDTDAFVRIQTAQTADEVRRLRRKLSLIYKDKPSELQHVGYQLEDYHDYCARVRLAELEAAEAYLRPSSSNGKRM</sequence>
<protein>
    <submittedName>
        <fullName evidence="2">RelA/SpoT family protein</fullName>
    </submittedName>
</protein>
<dbReference type="InterPro" id="IPR043519">
    <property type="entry name" value="NT_sf"/>
</dbReference>
<gene>
    <name evidence="2" type="ORF">DFR50_117106</name>
</gene>
<comment type="caution">
    <text evidence="2">The sequence shown here is derived from an EMBL/GenBank/DDBJ whole genome shotgun (WGS) entry which is preliminary data.</text>
</comment>
<dbReference type="PANTHER" id="PTHR41773:SF1">
    <property type="entry name" value="RELA_SPOT DOMAIN-CONTAINING PROTEIN"/>
    <property type="match status" value="1"/>
</dbReference>
<evidence type="ECO:0000259" key="1">
    <source>
        <dbReference type="SMART" id="SM00954"/>
    </source>
</evidence>
<dbReference type="GO" id="GO:0015969">
    <property type="term" value="P:guanosine tetraphosphate metabolic process"/>
    <property type="evidence" value="ECO:0007669"/>
    <property type="project" value="InterPro"/>
</dbReference>
<dbReference type="RefSeq" id="WP_170153242.1">
    <property type="nucleotide sequence ID" value="NZ_QNRK01000017.1"/>
</dbReference>